<sequence length="452" mass="51839">MVRRESSILIWENCTELLSKYVKDSFKHGFLPHPPLELPDFPAQYPESISELSSQVLGLFSIDKAGFNSKLAEIVEIIEPSYVQRHIDPPREREKWALKNIDQISKRIIILQINDWLNSALDETSPDTSRWYFAISVFMGMCYESSTVCRDFCFNFIISISMARPPNFRPKTNPSGPHHIAWDPSKENTNLEHNIPHPSGILAVNIILDYLSSSDATLKNILPFWIHSLSTFPYLTNHLDLFSRIKTCLNQLKGEQVDSLIQATTQLMPDYLNQSRDIFMSIDSSTNPSTKRSLASVIPKIYSYDPEFTLSILDWLLIDSDQNTCVLATGSLGFIIRSNRNAYYLRAPIVIQHGNQKALQILVNNSISEYLNQDISDKINILPDLWIKCNENSRSKLVSYICDQGKLSPSSYVDTATKIFNKDEKSFLDLYRWIGMRDKDLQKKLKDIKTKI</sequence>
<dbReference type="AlphaFoldDB" id="A0A1B1T8U3"/>
<protein>
    <submittedName>
        <fullName evidence="1">Uncharacterized protein</fullName>
    </submittedName>
</protein>
<name>A0A1B1T8U3_9ARCH</name>
<reference evidence="1" key="2">
    <citation type="journal article" date="2015" name="ISME J.">
        <title>A new class of marine Euryarchaeota group II from the Mediterranean deep chlorophyll maximum.</title>
        <authorList>
            <person name="Martin-Cuadrado A.B."/>
            <person name="Garcia-Heredia I."/>
            <person name="Molto A.G."/>
            <person name="Lopez-Ubeda R."/>
            <person name="Kimes N."/>
            <person name="Lopez-Garcia P."/>
            <person name="Moreira D."/>
            <person name="Rodriguez-Valera F."/>
        </authorList>
    </citation>
    <scope>NUCLEOTIDE SEQUENCE</scope>
</reference>
<organism evidence="1">
    <name type="scientific">uncultured Poseidoniia archaeon</name>
    <dbReference type="NCBI Taxonomy" id="1697135"/>
    <lineage>
        <taxon>Archaea</taxon>
        <taxon>Methanobacteriati</taxon>
        <taxon>Thermoplasmatota</taxon>
        <taxon>Candidatus Poseidoniia</taxon>
        <taxon>environmental samples</taxon>
    </lineage>
</organism>
<accession>A0A1B1T8U3</accession>
<proteinExistence type="predicted"/>
<evidence type="ECO:0000313" key="1">
    <source>
        <dbReference type="EMBL" id="ANV78695.1"/>
    </source>
</evidence>
<reference evidence="1" key="1">
    <citation type="submission" date="2014-11" db="EMBL/GenBank/DDBJ databases">
        <authorList>
            <person name="Zhu J."/>
            <person name="Qi W."/>
            <person name="Song R."/>
        </authorList>
    </citation>
    <scope>NUCLEOTIDE SEQUENCE</scope>
</reference>
<dbReference type="EMBL" id="KP211794">
    <property type="protein sequence ID" value="ANV78695.1"/>
    <property type="molecule type" value="Genomic_DNA"/>
</dbReference>